<dbReference type="OrthoDB" id="10004862at2759"/>
<dbReference type="STRING" id="1314776.A0A166BEF4"/>
<keyword evidence="3" id="KW-1185">Reference proteome</keyword>
<dbReference type="InterPro" id="IPR025337">
    <property type="entry name" value="Questin_oxidase-like"/>
</dbReference>
<sequence length="533" mass="59441">MSFHLFQGLLGLPGASAKSRAVLAELLQQNYEQYHCLFHPIGFHNHLPHHLLTAYDLGASPSLLKAIYENEKLVQRAIDPAKNGSSLTNVPAPGDVTAETWKQWLGDERAYFAYLHFFSEVVPKCGISVSLEKYIFSSEANSGGACMLLRLFSLLMHPLLQLGFGTEFNSEIIVAEALAQTAVHQRGLITPDIGVGPNAYTPSLDLLPEANSGLSLMEVLREVYDDPLLEPIPYDGGHDYPARHVKLLQGGRGPRVQKLVARWFIDLENVERNVEECLWMTTLILFSSGRKARMIRLDFFTAHFHTSALSLLPTLKYIEKPQYKADFLRMWLYLTLLLFMDRGRPEIKPRLLMSYTDTPRPPTHSVAQADASALANPALDDNYNPWPAMLASTLHHPDTHVLKVFRTLYFAAHKYGTRGTGEAPGAFHANTGIETHSGISQADGTIFVRAAGMLLDTWGWVTHGESKGYWDRSAIGWEEAWAVPDEVNAEQWKVAQISNLEDALSNWQTQSGSVSIANLPRKNIISGQLMSRP</sequence>
<name>A0A166BEF4_9AGAM</name>
<evidence type="ECO:0000313" key="3">
    <source>
        <dbReference type="Proteomes" id="UP000076798"/>
    </source>
</evidence>
<proteinExistence type="predicted"/>
<dbReference type="PANTHER" id="PTHR35870:SF1">
    <property type="entry name" value="PROTEIN, PUTATIVE (AFU_ORTHOLOGUE AFUA_5G03330)-RELATED"/>
    <property type="match status" value="1"/>
</dbReference>
<dbReference type="GO" id="GO:0016491">
    <property type="term" value="F:oxidoreductase activity"/>
    <property type="evidence" value="ECO:0007669"/>
    <property type="project" value="UniProtKB-KW"/>
</dbReference>
<accession>A0A166BEF4</accession>
<dbReference type="AlphaFoldDB" id="A0A166BEF4"/>
<keyword evidence="1" id="KW-0560">Oxidoreductase</keyword>
<dbReference type="Proteomes" id="UP000076798">
    <property type="component" value="Unassembled WGS sequence"/>
</dbReference>
<dbReference type="EMBL" id="KV428112">
    <property type="protein sequence ID" value="KZT36286.1"/>
    <property type="molecule type" value="Genomic_DNA"/>
</dbReference>
<evidence type="ECO:0000256" key="1">
    <source>
        <dbReference type="ARBA" id="ARBA00023002"/>
    </source>
</evidence>
<dbReference type="Pfam" id="PF14027">
    <property type="entry name" value="Questin_oxidase"/>
    <property type="match status" value="1"/>
</dbReference>
<protein>
    <submittedName>
        <fullName evidence="2">Uncharacterized protein</fullName>
    </submittedName>
</protein>
<evidence type="ECO:0000313" key="2">
    <source>
        <dbReference type="EMBL" id="KZT36286.1"/>
    </source>
</evidence>
<gene>
    <name evidence="2" type="ORF">SISSUDRAFT_989438</name>
</gene>
<reference evidence="2 3" key="1">
    <citation type="journal article" date="2016" name="Mol. Biol. Evol.">
        <title>Comparative Genomics of Early-Diverging Mushroom-Forming Fungi Provides Insights into the Origins of Lignocellulose Decay Capabilities.</title>
        <authorList>
            <person name="Nagy L.G."/>
            <person name="Riley R."/>
            <person name="Tritt A."/>
            <person name="Adam C."/>
            <person name="Daum C."/>
            <person name="Floudas D."/>
            <person name="Sun H."/>
            <person name="Yadav J.S."/>
            <person name="Pangilinan J."/>
            <person name="Larsson K.H."/>
            <person name="Matsuura K."/>
            <person name="Barry K."/>
            <person name="Labutti K."/>
            <person name="Kuo R."/>
            <person name="Ohm R.A."/>
            <person name="Bhattacharya S.S."/>
            <person name="Shirouzu T."/>
            <person name="Yoshinaga Y."/>
            <person name="Martin F.M."/>
            <person name="Grigoriev I.V."/>
            <person name="Hibbett D.S."/>
        </authorList>
    </citation>
    <scope>NUCLEOTIDE SEQUENCE [LARGE SCALE GENOMIC DNA]</scope>
    <source>
        <strain evidence="2 3">HHB10207 ss-3</strain>
    </source>
</reference>
<dbReference type="PANTHER" id="PTHR35870">
    <property type="entry name" value="PROTEIN, PUTATIVE (AFU_ORTHOLOGUE AFUA_5G03330)-RELATED"/>
    <property type="match status" value="1"/>
</dbReference>
<organism evidence="2 3">
    <name type="scientific">Sistotremastrum suecicum HHB10207 ss-3</name>
    <dbReference type="NCBI Taxonomy" id="1314776"/>
    <lineage>
        <taxon>Eukaryota</taxon>
        <taxon>Fungi</taxon>
        <taxon>Dikarya</taxon>
        <taxon>Basidiomycota</taxon>
        <taxon>Agaricomycotina</taxon>
        <taxon>Agaricomycetes</taxon>
        <taxon>Sistotremastrales</taxon>
        <taxon>Sistotremastraceae</taxon>
        <taxon>Sistotremastrum</taxon>
    </lineage>
</organism>